<dbReference type="AlphaFoldDB" id="A0AAJ0IB43"/>
<accession>A0AAJ0IB43</accession>
<keyword evidence="1" id="KW-0472">Membrane</keyword>
<protein>
    <submittedName>
        <fullName evidence="2">Uncharacterized protein</fullName>
    </submittedName>
</protein>
<dbReference type="RefSeq" id="XP_062694760.1">
    <property type="nucleotide sequence ID" value="XM_062832179.1"/>
</dbReference>
<comment type="caution">
    <text evidence="2">The sequence shown here is derived from an EMBL/GenBank/DDBJ whole genome shotgun (WGS) entry which is preliminary data.</text>
</comment>
<gene>
    <name evidence="2" type="ORF">B0T23DRAFT_130242</name>
</gene>
<evidence type="ECO:0000256" key="1">
    <source>
        <dbReference type="SAM" id="Phobius"/>
    </source>
</evidence>
<feature type="transmembrane region" description="Helical" evidence="1">
    <location>
        <begin position="38"/>
        <end position="62"/>
    </location>
</feature>
<organism evidence="2 3">
    <name type="scientific">Neurospora hispaniola</name>
    <dbReference type="NCBI Taxonomy" id="588809"/>
    <lineage>
        <taxon>Eukaryota</taxon>
        <taxon>Fungi</taxon>
        <taxon>Dikarya</taxon>
        <taxon>Ascomycota</taxon>
        <taxon>Pezizomycotina</taxon>
        <taxon>Sordariomycetes</taxon>
        <taxon>Sordariomycetidae</taxon>
        <taxon>Sordariales</taxon>
        <taxon>Sordariaceae</taxon>
        <taxon>Neurospora</taxon>
    </lineage>
</organism>
<keyword evidence="3" id="KW-1185">Reference proteome</keyword>
<keyword evidence="1" id="KW-1133">Transmembrane helix</keyword>
<evidence type="ECO:0000313" key="3">
    <source>
        <dbReference type="Proteomes" id="UP001285908"/>
    </source>
</evidence>
<name>A0AAJ0IB43_9PEZI</name>
<dbReference type="Proteomes" id="UP001285908">
    <property type="component" value="Unassembled WGS sequence"/>
</dbReference>
<dbReference type="GeneID" id="87869801"/>
<dbReference type="EMBL" id="JAULSX010000003">
    <property type="protein sequence ID" value="KAK3495331.1"/>
    <property type="molecule type" value="Genomic_DNA"/>
</dbReference>
<keyword evidence="1" id="KW-0812">Transmembrane</keyword>
<sequence length="136" mass="15521">MDRQTGRSTDLLACLLACLLVVGLRGFGLVSISPFFPFLLYSTLLLLFSQTSCLLACLLVALCCAAQRARTHTHTYTHTLHYKNIQQLLHLPFFSLARWLGTYRIRSTHQITVFVVQFVVWCLVFHPEGTWVLCVF</sequence>
<reference evidence="2 3" key="1">
    <citation type="journal article" date="2023" name="Mol. Phylogenet. Evol.">
        <title>Genome-scale phylogeny and comparative genomics of the fungal order Sordariales.</title>
        <authorList>
            <person name="Hensen N."/>
            <person name="Bonometti L."/>
            <person name="Westerberg I."/>
            <person name="Brannstrom I.O."/>
            <person name="Guillou S."/>
            <person name="Cros-Aarteil S."/>
            <person name="Calhoun S."/>
            <person name="Haridas S."/>
            <person name="Kuo A."/>
            <person name="Mondo S."/>
            <person name="Pangilinan J."/>
            <person name="Riley R."/>
            <person name="LaButti K."/>
            <person name="Andreopoulos B."/>
            <person name="Lipzen A."/>
            <person name="Chen C."/>
            <person name="Yan M."/>
            <person name="Daum C."/>
            <person name="Ng V."/>
            <person name="Clum A."/>
            <person name="Steindorff A."/>
            <person name="Ohm R.A."/>
            <person name="Martin F."/>
            <person name="Silar P."/>
            <person name="Natvig D.O."/>
            <person name="Lalanne C."/>
            <person name="Gautier V."/>
            <person name="Ament-Velasquez S.L."/>
            <person name="Kruys A."/>
            <person name="Hutchinson M.I."/>
            <person name="Powell A.J."/>
            <person name="Barry K."/>
            <person name="Miller A.N."/>
            <person name="Grigoriev I.V."/>
            <person name="Debuchy R."/>
            <person name="Gladieux P."/>
            <person name="Hiltunen Thoren M."/>
            <person name="Johannesson H."/>
        </authorList>
    </citation>
    <scope>NUCLEOTIDE SEQUENCE [LARGE SCALE GENOMIC DNA]</scope>
    <source>
        <strain evidence="2 3">FGSC 10403</strain>
    </source>
</reference>
<feature type="transmembrane region" description="Helical" evidence="1">
    <location>
        <begin position="12"/>
        <end position="32"/>
    </location>
</feature>
<proteinExistence type="predicted"/>
<evidence type="ECO:0000313" key="2">
    <source>
        <dbReference type="EMBL" id="KAK3495331.1"/>
    </source>
</evidence>